<comment type="similarity">
    <text evidence="3">Belongs to the pseudouridine synthase TruB family. Type 2 subfamily.</text>
</comment>
<dbReference type="NCBIfam" id="NF003280">
    <property type="entry name" value="PRK04270.1"/>
    <property type="match status" value="1"/>
</dbReference>
<evidence type="ECO:0000256" key="1">
    <source>
        <dbReference type="ARBA" id="ARBA00022694"/>
    </source>
</evidence>
<dbReference type="InterPro" id="IPR002478">
    <property type="entry name" value="PUA"/>
</dbReference>
<evidence type="ECO:0000313" key="7">
    <source>
        <dbReference type="Proteomes" id="UP000510821"/>
    </source>
</evidence>
<evidence type="ECO:0000313" key="6">
    <source>
        <dbReference type="EMBL" id="QLJ53020.1"/>
    </source>
</evidence>
<dbReference type="GO" id="GO:0031118">
    <property type="term" value="P:rRNA pseudouridine synthesis"/>
    <property type="evidence" value="ECO:0007669"/>
    <property type="project" value="TreeGrafter"/>
</dbReference>
<dbReference type="SUPFAM" id="SSF55120">
    <property type="entry name" value="Pseudouridine synthase"/>
    <property type="match status" value="1"/>
</dbReference>
<evidence type="ECO:0000256" key="3">
    <source>
        <dbReference type="HAMAP-Rule" id="MF_01081"/>
    </source>
</evidence>
<evidence type="ECO:0000256" key="2">
    <source>
        <dbReference type="ARBA" id="ARBA00023235"/>
    </source>
</evidence>
<dbReference type="InterPro" id="IPR020103">
    <property type="entry name" value="PsdUridine_synth_cat_dom_sf"/>
</dbReference>
<accession>A0A7D6BFW3</accession>
<dbReference type="NCBIfam" id="TIGR00425">
    <property type="entry name" value="CBF5"/>
    <property type="match status" value="1"/>
</dbReference>
<feature type="domain" description="PUA" evidence="4">
    <location>
        <begin position="235"/>
        <end position="309"/>
    </location>
</feature>
<dbReference type="Proteomes" id="UP000510821">
    <property type="component" value="Chromosome"/>
</dbReference>
<dbReference type="SMART" id="SM00359">
    <property type="entry name" value="PUA"/>
    <property type="match status" value="1"/>
</dbReference>
<comment type="function">
    <text evidence="3">Could be responsible for synthesis of pseudouridine from uracil-55 in the psi GC loop of transfer RNAs.</text>
</comment>
<dbReference type="InterPro" id="IPR026326">
    <property type="entry name" value="TruB_arch"/>
</dbReference>
<evidence type="ECO:0000259" key="4">
    <source>
        <dbReference type="SMART" id="SM00359"/>
    </source>
</evidence>
<dbReference type="PROSITE" id="PS50890">
    <property type="entry name" value="PUA"/>
    <property type="match status" value="1"/>
</dbReference>
<dbReference type="Gene3D" id="3.30.2350.10">
    <property type="entry name" value="Pseudouridine synthase"/>
    <property type="match status" value="1"/>
</dbReference>
<dbReference type="InterPro" id="IPR012960">
    <property type="entry name" value="Dyskerin-like"/>
</dbReference>
<name>A0A7D6BFW3_FERL1</name>
<dbReference type="GO" id="GO:0160148">
    <property type="term" value="F:tRNA pseudouridine(55) synthase activity"/>
    <property type="evidence" value="ECO:0007669"/>
    <property type="project" value="UniProtKB-EC"/>
</dbReference>
<keyword evidence="6" id="KW-0687">Ribonucleoprotein</keyword>
<keyword evidence="2 3" id="KW-0413">Isomerase</keyword>
<gene>
    <name evidence="3" type="primary">truB</name>
    <name evidence="6" type="ORF">Sv326_0845</name>
</gene>
<comment type="catalytic activity">
    <reaction evidence="3">
        <text>uridine(55) in tRNA = pseudouridine(55) in tRNA</text>
        <dbReference type="Rhea" id="RHEA:42532"/>
        <dbReference type="Rhea" id="RHEA-COMP:10101"/>
        <dbReference type="Rhea" id="RHEA-COMP:10102"/>
        <dbReference type="ChEBI" id="CHEBI:65314"/>
        <dbReference type="ChEBI" id="CHEBI:65315"/>
        <dbReference type="EC" id="5.4.99.25"/>
    </reaction>
</comment>
<dbReference type="HAMAP" id="MF_01081">
    <property type="entry name" value="TruB_arch"/>
    <property type="match status" value="1"/>
</dbReference>
<dbReference type="InterPro" id="IPR004802">
    <property type="entry name" value="tRNA_PsdUridine_synth_B_fam"/>
</dbReference>
<dbReference type="Gene3D" id="2.30.130.10">
    <property type="entry name" value="PUA domain"/>
    <property type="match status" value="1"/>
</dbReference>
<dbReference type="PANTHER" id="PTHR23127:SF0">
    <property type="entry name" value="H_ACA RIBONUCLEOPROTEIN COMPLEX SUBUNIT DKC1"/>
    <property type="match status" value="1"/>
</dbReference>
<dbReference type="InterPro" id="IPR032819">
    <property type="entry name" value="TruB_C"/>
</dbReference>
<dbReference type="Pfam" id="PF16198">
    <property type="entry name" value="TruB_C_2"/>
    <property type="match status" value="1"/>
</dbReference>
<evidence type="ECO:0000259" key="5">
    <source>
        <dbReference type="SMART" id="SM01136"/>
    </source>
</evidence>
<dbReference type="Pfam" id="PF01509">
    <property type="entry name" value="TruB_N"/>
    <property type="match status" value="1"/>
</dbReference>
<sequence>MIMGSMTKSEEETDSKYGKLPEERSIAELMDSGVVIANKPQGPSSHEVTSWVKKMLDASRAGHAGTLDPNVSGVLPIGLNRATRVMGLMLKGSKEYVGIVKFHCDVEKDAVEGIFQKFTGEVEQIPPVKSAVKRALRKRKVYYLEPIEFNGREVLFRVGCEAGTYIRKLCFDMGEELGCGANMLELRRTKAGKLEEGRASKLQDVKDAYWLWEQKGDEKELRRVILNVEDALDLKRIWLRDSAVEAVCSGAVLAAPGVARLDEGIIAGDTVALMSLKDELVSVAVAEASSDEIMKMERGVVAKTMRVMMKKGTYPKCW</sequence>
<dbReference type="GO" id="GO:1990904">
    <property type="term" value="C:ribonucleoprotein complex"/>
    <property type="evidence" value="ECO:0007669"/>
    <property type="project" value="UniProtKB-KW"/>
</dbReference>
<dbReference type="PANTHER" id="PTHR23127">
    <property type="entry name" value="CENTROMERE/MICROTUBULE BINDING PROTEIN CBF5"/>
    <property type="match status" value="1"/>
</dbReference>
<feature type="domain" description="Dyskerin-like" evidence="5">
    <location>
        <begin position="3"/>
        <end position="49"/>
    </location>
</feature>
<dbReference type="GO" id="GO:1990481">
    <property type="term" value="P:mRNA pseudouridine synthesis"/>
    <property type="evidence" value="ECO:0007669"/>
    <property type="project" value="TreeGrafter"/>
</dbReference>
<dbReference type="AlphaFoldDB" id="A0A7D6BFW3"/>
<dbReference type="Pfam" id="PF01472">
    <property type="entry name" value="PUA"/>
    <property type="match status" value="1"/>
</dbReference>
<dbReference type="EC" id="5.4.99.25" evidence="3"/>
<dbReference type="GO" id="GO:0031119">
    <property type="term" value="P:tRNA pseudouridine synthesis"/>
    <property type="evidence" value="ECO:0007669"/>
    <property type="project" value="UniProtKB-UniRule"/>
</dbReference>
<dbReference type="CDD" id="cd21148">
    <property type="entry name" value="PUA_Cbf5"/>
    <property type="match status" value="1"/>
</dbReference>
<dbReference type="Pfam" id="PF08068">
    <property type="entry name" value="DKCLD"/>
    <property type="match status" value="1"/>
</dbReference>
<dbReference type="InterPro" id="IPR002501">
    <property type="entry name" value="PsdUridine_synth_N"/>
</dbReference>
<proteinExistence type="inferred from homology"/>
<keyword evidence="1 3" id="KW-0819">tRNA processing</keyword>
<reference evidence="7" key="1">
    <citation type="submission" date="2020-07" db="EMBL/GenBank/DDBJ databases">
        <title>Metabolic diversity and evolutionary history of the archaeal phylum ###Micrarchaeota### uncovered from a freshwater lake metagenome.</title>
        <authorList>
            <person name="Kadnikov V.V."/>
            <person name="Savvichev A.S."/>
            <person name="Mardanov A.V."/>
            <person name="Beletsky A.V."/>
            <person name="Chupakov A.V."/>
            <person name="Kokryatskaya N.M."/>
            <person name="Pimenov N.V."/>
            <person name="Ravin N.V."/>
        </authorList>
    </citation>
    <scope>NUCLEOTIDE SEQUENCE [LARGE SCALE GENOMIC DNA]</scope>
</reference>
<dbReference type="GO" id="GO:0003723">
    <property type="term" value="F:RNA binding"/>
    <property type="evidence" value="ECO:0007669"/>
    <property type="project" value="InterPro"/>
</dbReference>
<dbReference type="GO" id="GO:0031120">
    <property type="term" value="P:snRNA pseudouridine synthesis"/>
    <property type="evidence" value="ECO:0007669"/>
    <property type="project" value="TreeGrafter"/>
</dbReference>
<dbReference type="KEGG" id="flt:Sv326_0845"/>
<dbReference type="SUPFAM" id="SSF88697">
    <property type="entry name" value="PUA domain-like"/>
    <property type="match status" value="1"/>
</dbReference>
<feature type="active site" description="Nucleophile" evidence="3">
    <location>
        <position position="68"/>
    </location>
</feature>
<dbReference type="InterPro" id="IPR015947">
    <property type="entry name" value="PUA-like_sf"/>
</dbReference>
<dbReference type="InterPro" id="IPR036974">
    <property type="entry name" value="PUA_sf"/>
</dbReference>
<organism evidence="6 7">
    <name type="scientific">Fermentimicrarchaeum limneticum</name>
    <dbReference type="NCBI Taxonomy" id="2795018"/>
    <lineage>
        <taxon>Archaea</taxon>
        <taxon>Candidatus Micrarchaeota</taxon>
        <taxon>Candidatus Fermentimicrarchaeales</taxon>
        <taxon>Candidatus Fermentimicrarchaeaceae</taxon>
        <taxon>Candidatus Fermentimicrarchaeum</taxon>
    </lineage>
</organism>
<protein>
    <recommendedName>
        <fullName evidence="3">Probable tRNA pseudouridine synthase B</fullName>
        <ecNumber evidence="3">5.4.99.25</ecNumber>
    </recommendedName>
    <alternativeName>
        <fullName evidence="3">tRNA pseudouridine(55) synthase</fullName>
        <shortName evidence="3">Psi55 synthase</shortName>
    </alternativeName>
    <alternativeName>
        <fullName evidence="3">tRNA pseudouridylate synthase</fullName>
    </alternativeName>
    <alternativeName>
        <fullName evidence="3">tRNA-uridine isomerase</fullName>
    </alternativeName>
</protein>
<dbReference type="EMBL" id="CP058998">
    <property type="protein sequence ID" value="QLJ53020.1"/>
    <property type="molecule type" value="Genomic_DNA"/>
</dbReference>
<dbReference type="GO" id="GO:0000495">
    <property type="term" value="P:box H/ACA sno(s)RNA 3'-end processing"/>
    <property type="evidence" value="ECO:0007669"/>
    <property type="project" value="TreeGrafter"/>
</dbReference>
<dbReference type="SMART" id="SM01136">
    <property type="entry name" value="DKCLD"/>
    <property type="match status" value="1"/>
</dbReference>